<feature type="non-terminal residue" evidence="1">
    <location>
        <position position="204"/>
    </location>
</feature>
<protein>
    <submittedName>
        <fullName evidence="1">Uncharacterized protein</fullName>
    </submittedName>
</protein>
<dbReference type="Proteomes" id="UP001221757">
    <property type="component" value="Unassembled WGS sequence"/>
</dbReference>
<name>A0AAD7G0R9_MYCRO</name>
<accession>A0AAD7G0R9</accession>
<sequence>GLACFVCEGDDGVEGLQESDSHTCVRCTTPFALDVAHPQSVLTHIGAHILFDPMMDRSSQPCGCCGRPHPMCVFFLKKSHSAGGGMTINMAASKGCPNFVKKFNYATAATSKPKSPCSNVPLRCPECDSTDPTVWRYNLKGHFLSDHPLTPLSKHADLWTISESEMDWMGAVWAKINIPEVPKKHAKKAKSTIVVSAAHSSKLA</sequence>
<gene>
    <name evidence="1" type="ORF">B0H17DRAFT_902369</name>
</gene>
<organism evidence="1 2">
    <name type="scientific">Mycena rosella</name>
    <name type="common">Pink bonnet</name>
    <name type="synonym">Agaricus rosellus</name>
    <dbReference type="NCBI Taxonomy" id="1033263"/>
    <lineage>
        <taxon>Eukaryota</taxon>
        <taxon>Fungi</taxon>
        <taxon>Dikarya</taxon>
        <taxon>Basidiomycota</taxon>
        <taxon>Agaricomycotina</taxon>
        <taxon>Agaricomycetes</taxon>
        <taxon>Agaricomycetidae</taxon>
        <taxon>Agaricales</taxon>
        <taxon>Marasmiineae</taxon>
        <taxon>Mycenaceae</taxon>
        <taxon>Mycena</taxon>
    </lineage>
</organism>
<comment type="caution">
    <text evidence="1">The sequence shown here is derived from an EMBL/GenBank/DDBJ whole genome shotgun (WGS) entry which is preliminary data.</text>
</comment>
<dbReference type="AlphaFoldDB" id="A0AAD7G0R9"/>
<keyword evidence="2" id="KW-1185">Reference proteome</keyword>
<reference evidence="1" key="1">
    <citation type="submission" date="2023-03" db="EMBL/GenBank/DDBJ databases">
        <title>Massive genome expansion in bonnet fungi (Mycena s.s.) driven by repeated elements and novel gene families across ecological guilds.</title>
        <authorList>
            <consortium name="Lawrence Berkeley National Laboratory"/>
            <person name="Harder C.B."/>
            <person name="Miyauchi S."/>
            <person name="Viragh M."/>
            <person name="Kuo A."/>
            <person name="Thoen E."/>
            <person name="Andreopoulos B."/>
            <person name="Lu D."/>
            <person name="Skrede I."/>
            <person name="Drula E."/>
            <person name="Henrissat B."/>
            <person name="Morin E."/>
            <person name="Kohler A."/>
            <person name="Barry K."/>
            <person name="LaButti K."/>
            <person name="Morin E."/>
            <person name="Salamov A."/>
            <person name="Lipzen A."/>
            <person name="Mereny Z."/>
            <person name="Hegedus B."/>
            <person name="Baldrian P."/>
            <person name="Stursova M."/>
            <person name="Weitz H."/>
            <person name="Taylor A."/>
            <person name="Grigoriev I.V."/>
            <person name="Nagy L.G."/>
            <person name="Martin F."/>
            <person name="Kauserud H."/>
        </authorList>
    </citation>
    <scope>NUCLEOTIDE SEQUENCE</scope>
    <source>
        <strain evidence="1">CBHHK067</strain>
    </source>
</reference>
<evidence type="ECO:0000313" key="1">
    <source>
        <dbReference type="EMBL" id="KAJ7653860.1"/>
    </source>
</evidence>
<proteinExistence type="predicted"/>
<evidence type="ECO:0000313" key="2">
    <source>
        <dbReference type="Proteomes" id="UP001221757"/>
    </source>
</evidence>
<feature type="non-terminal residue" evidence="1">
    <location>
        <position position="1"/>
    </location>
</feature>
<dbReference type="EMBL" id="JARKIE010000328">
    <property type="protein sequence ID" value="KAJ7653860.1"/>
    <property type="molecule type" value="Genomic_DNA"/>
</dbReference>